<accession>A0ABW4MWI9</accession>
<keyword evidence="1" id="KW-0732">Signal</keyword>
<comment type="caution">
    <text evidence="2">The sequence shown here is derived from an EMBL/GenBank/DDBJ whole genome shotgun (WGS) entry which is preliminary data.</text>
</comment>
<dbReference type="Pfam" id="PF20101">
    <property type="entry name" value="DUF6491"/>
    <property type="match status" value="1"/>
</dbReference>
<dbReference type="RefSeq" id="WP_377280675.1">
    <property type="nucleotide sequence ID" value="NZ_JBHRSI010000001.1"/>
</dbReference>
<dbReference type="Proteomes" id="UP001597237">
    <property type="component" value="Unassembled WGS sequence"/>
</dbReference>
<keyword evidence="3" id="KW-1185">Reference proteome</keyword>
<dbReference type="PROSITE" id="PS51257">
    <property type="entry name" value="PROKAR_LIPOPROTEIN"/>
    <property type="match status" value="1"/>
</dbReference>
<organism evidence="2 3">
    <name type="scientific">Phenylobacterium terrae</name>
    <dbReference type="NCBI Taxonomy" id="2665495"/>
    <lineage>
        <taxon>Bacteria</taxon>
        <taxon>Pseudomonadati</taxon>
        <taxon>Pseudomonadota</taxon>
        <taxon>Alphaproteobacteria</taxon>
        <taxon>Caulobacterales</taxon>
        <taxon>Caulobacteraceae</taxon>
        <taxon>Phenylobacterium</taxon>
    </lineage>
</organism>
<evidence type="ECO:0000313" key="2">
    <source>
        <dbReference type="EMBL" id="MFD1782265.1"/>
    </source>
</evidence>
<protein>
    <submittedName>
        <fullName evidence="2">DUF6491 family protein</fullName>
    </submittedName>
</protein>
<evidence type="ECO:0000313" key="3">
    <source>
        <dbReference type="Proteomes" id="UP001597237"/>
    </source>
</evidence>
<reference evidence="3" key="1">
    <citation type="journal article" date="2019" name="Int. J. Syst. Evol. Microbiol.">
        <title>The Global Catalogue of Microorganisms (GCM) 10K type strain sequencing project: providing services to taxonomists for standard genome sequencing and annotation.</title>
        <authorList>
            <consortium name="The Broad Institute Genomics Platform"/>
            <consortium name="The Broad Institute Genome Sequencing Center for Infectious Disease"/>
            <person name="Wu L."/>
            <person name="Ma J."/>
        </authorList>
    </citation>
    <scope>NUCLEOTIDE SEQUENCE [LARGE SCALE GENOMIC DNA]</scope>
    <source>
        <strain evidence="3">DFY28</strain>
    </source>
</reference>
<name>A0ABW4MWI9_9CAUL</name>
<feature type="signal peptide" evidence="1">
    <location>
        <begin position="1"/>
        <end position="18"/>
    </location>
</feature>
<dbReference type="InterPro" id="IPR045500">
    <property type="entry name" value="DUF6491"/>
</dbReference>
<feature type="chain" id="PRO_5047148100" evidence="1">
    <location>
        <begin position="19"/>
        <end position="129"/>
    </location>
</feature>
<evidence type="ECO:0000256" key="1">
    <source>
        <dbReference type="SAM" id="SignalP"/>
    </source>
</evidence>
<proteinExistence type="predicted"/>
<dbReference type="EMBL" id="JBHUEY010000001">
    <property type="protein sequence ID" value="MFD1782265.1"/>
    <property type="molecule type" value="Genomic_DNA"/>
</dbReference>
<gene>
    <name evidence="2" type="ORF">ACFSC0_02580</name>
</gene>
<sequence>MRRLIVTLALAGGLAACAGPPGPGPAAAEGPRQCFWARSVNSFSAVDDDTVNLRVGVRDYYQLELIGGCPDIDWAQKIAIQSRGGSSICVGSDAVLIAPSHIGPQRCHVRTVRRLTPQEVEAMDPKAKP</sequence>